<feature type="region of interest" description="Disordered" evidence="1">
    <location>
        <begin position="116"/>
        <end position="139"/>
    </location>
</feature>
<gene>
    <name evidence="2" type="ORF">ASCRUDRAFT_8641</name>
</gene>
<dbReference type="EMBL" id="KV454482">
    <property type="protein sequence ID" value="ODV60417.1"/>
    <property type="molecule type" value="Genomic_DNA"/>
</dbReference>
<reference evidence="3" key="1">
    <citation type="submission" date="2016-05" db="EMBL/GenBank/DDBJ databases">
        <title>Comparative genomics of biotechnologically important yeasts.</title>
        <authorList>
            <consortium name="DOE Joint Genome Institute"/>
            <person name="Riley R."/>
            <person name="Haridas S."/>
            <person name="Wolfe K.H."/>
            <person name="Lopes M.R."/>
            <person name="Hittinger C.T."/>
            <person name="Goker M."/>
            <person name="Salamov A."/>
            <person name="Wisecaver J."/>
            <person name="Long T.M."/>
            <person name="Aerts A.L."/>
            <person name="Barry K."/>
            <person name="Choi C."/>
            <person name="Clum A."/>
            <person name="Coughlan A.Y."/>
            <person name="Deshpande S."/>
            <person name="Douglass A.P."/>
            <person name="Hanson S.J."/>
            <person name="Klenk H.-P."/>
            <person name="Labutti K."/>
            <person name="Lapidus A."/>
            <person name="Lindquist E."/>
            <person name="Lipzen A."/>
            <person name="Meier-Kolthoff J.P."/>
            <person name="Ohm R.A."/>
            <person name="Otillar R.P."/>
            <person name="Pangilinan J."/>
            <person name="Peng Y."/>
            <person name="Rokas A."/>
            <person name="Rosa C.A."/>
            <person name="Scheuner C."/>
            <person name="Sibirny A.A."/>
            <person name="Slot J.C."/>
            <person name="Stielow J.B."/>
            <person name="Sun H."/>
            <person name="Kurtzman C.P."/>
            <person name="Blackwell M."/>
            <person name="Grigoriev I.V."/>
            <person name="Jeffries T.W."/>
        </authorList>
    </citation>
    <scope>NUCLEOTIDE SEQUENCE [LARGE SCALE GENOMIC DNA]</scope>
    <source>
        <strain evidence="3">DSM 1968</strain>
    </source>
</reference>
<evidence type="ECO:0000313" key="3">
    <source>
        <dbReference type="Proteomes" id="UP000095038"/>
    </source>
</evidence>
<evidence type="ECO:0000256" key="1">
    <source>
        <dbReference type="SAM" id="MobiDB-lite"/>
    </source>
</evidence>
<accession>A0A1D2VG17</accession>
<dbReference type="AlphaFoldDB" id="A0A1D2VG17"/>
<dbReference type="GeneID" id="30968561"/>
<dbReference type="InParanoid" id="A0A1D2VG17"/>
<keyword evidence="3" id="KW-1185">Reference proteome</keyword>
<dbReference type="RefSeq" id="XP_020046724.1">
    <property type="nucleotide sequence ID" value="XM_020194925.1"/>
</dbReference>
<evidence type="ECO:0000313" key="2">
    <source>
        <dbReference type="EMBL" id="ODV60417.1"/>
    </source>
</evidence>
<name>A0A1D2VG17_9ASCO</name>
<sequence length="335" mass="38960">MDDLKAAKDIVERFGKRMKCNWGKGIRNESENKNENKNENGEIYPLMKCLNDCIENMKNVESQLNGNLMFSEKLKRQIDKQDMIMKNLFVYLSEMENMNRSGKYFKGNCNQKIINASNNMRNNNRNKKNEDNNYYSGSTLQSPFNGKSNFFCSSSPIPEGKENLGDTIETNIGECNYNYNYNYNSNSNYEYFDNGCNGLKSSNYTEDYTEIYTENHNGNDIGSKNSKRNTCQHKQKQQAESAKRNYYEKTRFLTNLLYELPFIYFNFMFMLPVKVLPYIGIKIYCNVNSTEEALKKSITYKMGFKMYQHIKGAKQESARNSNNNTSFYSATAIAS</sequence>
<dbReference type="Proteomes" id="UP000095038">
    <property type="component" value="Unassembled WGS sequence"/>
</dbReference>
<proteinExistence type="predicted"/>
<organism evidence="2 3">
    <name type="scientific">Ascoidea rubescens DSM 1968</name>
    <dbReference type="NCBI Taxonomy" id="1344418"/>
    <lineage>
        <taxon>Eukaryota</taxon>
        <taxon>Fungi</taxon>
        <taxon>Dikarya</taxon>
        <taxon>Ascomycota</taxon>
        <taxon>Saccharomycotina</taxon>
        <taxon>Saccharomycetes</taxon>
        <taxon>Ascoideaceae</taxon>
        <taxon>Ascoidea</taxon>
    </lineage>
</organism>
<protein>
    <submittedName>
        <fullName evidence="2">Uncharacterized protein</fullName>
    </submittedName>
</protein>